<gene>
    <name evidence="1" type="ORF">LCGC14_2672820</name>
</gene>
<proteinExistence type="predicted"/>
<protein>
    <submittedName>
        <fullName evidence="1">Uncharacterized protein</fullName>
    </submittedName>
</protein>
<sequence>MKKNRIDKNFSFFRPDKTRLDDEWVDQPALAFELIRKYESACEELEEVKTDLDLVRALI</sequence>
<evidence type="ECO:0000313" key="1">
    <source>
        <dbReference type="EMBL" id="KKK95439.1"/>
    </source>
</evidence>
<organism evidence="1">
    <name type="scientific">marine sediment metagenome</name>
    <dbReference type="NCBI Taxonomy" id="412755"/>
    <lineage>
        <taxon>unclassified sequences</taxon>
        <taxon>metagenomes</taxon>
        <taxon>ecological metagenomes</taxon>
    </lineage>
</organism>
<name>A0A0F9BYM4_9ZZZZ</name>
<dbReference type="AlphaFoldDB" id="A0A0F9BYM4"/>
<accession>A0A0F9BYM4</accession>
<comment type="caution">
    <text evidence="1">The sequence shown here is derived from an EMBL/GenBank/DDBJ whole genome shotgun (WGS) entry which is preliminary data.</text>
</comment>
<reference evidence="1" key="1">
    <citation type="journal article" date="2015" name="Nature">
        <title>Complex archaea that bridge the gap between prokaryotes and eukaryotes.</title>
        <authorList>
            <person name="Spang A."/>
            <person name="Saw J.H."/>
            <person name="Jorgensen S.L."/>
            <person name="Zaremba-Niedzwiedzka K."/>
            <person name="Martijn J."/>
            <person name="Lind A.E."/>
            <person name="van Eijk R."/>
            <person name="Schleper C."/>
            <person name="Guy L."/>
            <person name="Ettema T.J."/>
        </authorList>
    </citation>
    <scope>NUCLEOTIDE SEQUENCE</scope>
</reference>
<feature type="non-terminal residue" evidence="1">
    <location>
        <position position="59"/>
    </location>
</feature>
<dbReference type="EMBL" id="LAZR01046909">
    <property type="protein sequence ID" value="KKK95439.1"/>
    <property type="molecule type" value="Genomic_DNA"/>
</dbReference>